<dbReference type="PANTHER" id="PTHR33337">
    <property type="entry name" value="GFA DOMAIN-CONTAINING PROTEIN"/>
    <property type="match status" value="1"/>
</dbReference>
<dbReference type="InterPro" id="IPR006913">
    <property type="entry name" value="CENP-V/GFA"/>
</dbReference>
<dbReference type="GO" id="GO:0046872">
    <property type="term" value="F:metal ion binding"/>
    <property type="evidence" value="ECO:0007669"/>
    <property type="project" value="UniProtKB-KW"/>
</dbReference>
<feature type="domain" description="CENP-V/GFA" evidence="5">
    <location>
        <begin position="3"/>
        <end position="122"/>
    </location>
</feature>
<dbReference type="Proteomes" id="UP000646478">
    <property type="component" value="Unassembled WGS sequence"/>
</dbReference>
<dbReference type="AlphaFoldDB" id="A0A916SN92"/>
<accession>A0A916SN92</accession>
<dbReference type="PROSITE" id="PS51891">
    <property type="entry name" value="CENP_V_GFA"/>
    <property type="match status" value="1"/>
</dbReference>
<dbReference type="Pfam" id="PF04828">
    <property type="entry name" value="GFA"/>
    <property type="match status" value="1"/>
</dbReference>
<dbReference type="InterPro" id="IPR011057">
    <property type="entry name" value="Mss4-like_sf"/>
</dbReference>
<dbReference type="Gene3D" id="3.90.1590.10">
    <property type="entry name" value="glutathione-dependent formaldehyde- activating enzyme (gfa)"/>
    <property type="match status" value="1"/>
</dbReference>
<evidence type="ECO:0000256" key="3">
    <source>
        <dbReference type="ARBA" id="ARBA00022833"/>
    </source>
</evidence>
<evidence type="ECO:0000256" key="1">
    <source>
        <dbReference type="ARBA" id="ARBA00005495"/>
    </source>
</evidence>
<comment type="caution">
    <text evidence="6">The sequence shown here is derived from an EMBL/GenBank/DDBJ whole genome shotgun (WGS) entry which is preliminary data.</text>
</comment>
<reference evidence="6" key="2">
    <citation type="submission" date="2020-09" db="EMBL/GenBank/DDBJ databases">
        <authorList>
            <person name="Sun Q."/>
            <person name="Zhou Y."/>
        </authorList>
    </citation>
    <scope>NUCLEOTIDE SEQUENCE</scope>
    <source>
        <strain evidence="6">CGMCC 1.15082</strain>
    </source>
</reference>
<name>A0A916SN92_9HYPH</name>
<comment type="similarity">
    <text evidence="1">Belongs to the Gfa family.</text>
</comment>
<keyword evidence="4" id="KW-0456">Lyase</keyword>
<evidence type="ECO:0000256" key="2">
    <source>
        <dbReference type="ARBA" id="ARBA00022723"/>
    </source>
</evidence>
<keyword evidence="7" id="KW-1185">Reference proteome</keyword>
<gene>
    <name evidence="6" type="ORF">GCM10011491_40800</name>
</gene>
<dbReference type="PANTHER" id="PTHR33337:SF40">
    <property type="entry name" value="CENP-V_GFA DOMAIN-CONTAINING PROTEIN-RELATED"/>
    <property type="match status" value="1"/>
</dbReference>
<keyword evidence="3" id="KW-0862">Zinc</keyword>
<dbReference type="RefSeq" id="WP_188826039.1">
    <property type="nucleotide sequence ID" value="NZ_BMHH01000025.1"/>
</dbReference>
<dbReference type="GO" id="GO:0016846">
    <property type="term" value="F:carbon-sulfur lyase activity"/>
    <property type="evidence" value="ECO:0007669"/>
    <property type="project" value="InterPro"/>
</dbReference>
<dbReference type="SUPFAM" id="SSF51316">
    <property type="entry name" value="Mss4-like"/>
    <property type="match status" value="1"/>
</dbReference>
<evidence type="ECO:0000256" key="4">
    <source>
        <dbReference type="ARBA" id="ARBA00023239"/>
    </source>
</evidence>
<organism evidence="6 7">
    <name type="scientific">Brucella endophytica</name>
    <dbReference type="NCBI Taxonomy" id="1963359"/>
    <lineage>
        <taxon>Bacteria</taxon>
        <taxon>Pseudomonadati</taxon>
        <taxon>Pseudomonadota</taxon>
        <taxon>Alphaproteobacteria</taxon>
        <taxon>Hyphomicrobiales</taxon>
        <taxon>Brucellaceae</taxon>
        <taxon>Brucella/Ochrobactrum group</taxon>
        <taxon>Brucella</taxon>
    </lineage>
</organism>
<evidence type="ECO:0000313" key="6">
    <source>
        <dbReference type="EMBL" id="GGB08603.1"/>
    </source>
</evidence>
<evidence type="ECO:0000313" key="7">
    <source>
        <dbReference type="Proteomes" id="UP000646478"/>
    </source>
</evidence>
<keyword evidence="2" id="KW-0479">Metal-binding</keyword>
<proteinExistence type="inferred from homology"/>
<evidence type="ECO:0000259" key="5">
    <source>
        <dbReference type="PROSITE" id="PS51891"/>
    </source>
</evidence>
<protein>
    <recommendedName>
        <fullName evidence="5">CENP-V/GFA domain-containing protein</fullName>
    </recommendedName>
</protein>
<dbReference type="EMBL" id="BMHH01000025">
    <property type="protein sequence ID" value="GGB08603.1"/>
    <property type="molecule type" value="Genomic_DNA"/>
</dbReference>
<reference evidence="6" key="1">
    <citation type="journal article" date="2014" name="Int. J. Syst. Evol. Microbiol.">
        <title>Complete genome sequence of Corynebacterium casei LMG S-19264T (=DSM 44701T), isolated from a smear-ripened cheese.</title>
        <authorList>
            <consortium name="US DOE Joint Genome Institute (JGI-PGF)"/>
            <person name="Walter F."/>
            <person name="Albersmeier A."/>
            <person name="Kalinowski J."/>
            <person name="Ruckert C."/>
        </authorList>
    </citation>
    <scope>NUCLEOTIDE SEQUENCE</scope>
    <source>
        <strain evidence="6">CGMCC 1.15082</strain>
    </source>
</reference>
<sequence length="136" mass="15092">MKITGQCHCGHVTYEAEIDPERITICHCTDCQRLTGSPYRVTVRASPGGIRLTGNAPKVYLKTGTSGKKRLQYFCPECGSPLFTSGEDTENAPWGIRWGSIDQRREFAPKRQIWCRSAAPWAAKAFEGLPGNDTND</sequence>